<comment type="subcellular location">
    <subcellularLocation>
        <location evidence="1">Membrane</location>
    </subcellularLocation>
</comment>
<keyword evidence="9" id="KW-0503">Monooxygenase</keyword>
<dbReference type="Proteomes" id="UP000215914">
    <property type="component" value="Chromosome 4"/>
</dbReference>
<dbReference type="InterPro" id="IPR001128">
    <property type="entry name" value="Cyt_P450"/>
</dbReference>
<dbReference type="EMBL" id="CM007893">
    <property type="protein sequence ID" value="OTG27933.1"/>
    <property type="molecule type" value="Genomic_DNA"/>
</dbReference>
<keyword evidence="8" id="KW-0408">Iron</keyword>
<dbReference type="GO" id="GO:0020037">
    <property type="term" value="F:heme binding"/>
    <property type="evidence" value="ECO:0007669"/>
    <property type="project" value="InterPro"/>
</dbReference>
<evidence type="ECO:0000313" key="13">
    <source>
        <dbReference type="Proteomes" id="UP000215914"/>
    </source>
</evidence>
<keyword evidence="5" id="KW-0479">Metal-binding</keyword>
<organism evidence="12 13">
    <name type="scientific">Helianthus annuus</name>
    <name type="common">Common sunflower</name>
    <dbReference type="NCBI Taxonomy" id="4232"/>
    <lineage>
        <taxon>Eukaryota</taxon>
        <taxon>Viridiplantae</taxon>
        <taxon>Streptophyta</taxon>
        <taxon>Embryophyta</taxon>
        <taxon>Tracheophyta</taxon>
        <taxon>Spermatophyta</taxon>
        <taxon>Magnoliopsida</taxon>
        <taxon>eudicotyledons</taxon>
        <taxon>Gunneridae</taxon>
        <taxon>Pentapetalae</taxon>
        <taxon>asterids</taxon>
        <taxon>campanulids</taxon>
        <taxon>Asterales</taxon>
        <taxon>Asteraceae</taxon>
        <taxon>Asteroideae</taxon>
        <taxon>Heliantheae alliance</taxon>
        <taxon>Heliantheae</taxon>
        <taxon>Helianthus</taxon>
    </lineage>
</organism>
<dbReference type="GO" id="GO:0016020">
    <property type="term" value="C:membrane"/>
    <property type="evidence" value="ECO:0007669"/>
    <property type="project" value="UniProtKB-SubCell"/>
</dbReference>
<dbReference type="SUPFAM" id="SSF48264">
    <property type="entry name" value="Cytochrome P450"/>
    <property type="match status" value="1"/>
</dbReference>
<keyword evidence="3" id="KW-0349">Heme</keyword>
<sequence length="177" mass="20798">MSFVFLFPLFFTILFTILFKYIWIPMRIQLHFRRQGVKGPGYRPIFGNSAGIQRRMIAKALSSRSFSFNHEGVVERVMPQYYNWSKVYGDTFLYWFGSKARLALSDPDMIKEILVSKSGSFGKIRFDPATRLLFGDGLVALEGEKWVVHRRIATQVFSMERVKVLFFFFPKYKSNKF</sequence>
<comment type="similarity">
    <text evidence="2">Belongs to the cytochrome P450 family.</text>
</comment>
<evidence type="ECO:0000256" key="5">
    <source>
        <dbReference type="ARBA" id="ARBA00022723"/>
    </source>
</evidence>
<evidence type="ECO:0000256" key="11">
    <source>
        <dbReference type="SAM" id="Phobius"/>
    </source>
</evidence>
<reference evidence="13" key="1">
    <citation type="journal article" date="2017" name="Nature">
        <title>The sunflower genome provides insights into oil metabolism, flowering and Asterid evolution.</title>
        <authorList>
            <person name="Badouin H."/>
            <person name="Gouzy J."/>
            <person name="Grassa C.J."/>
            <person name="Murat F."/>
            <person name="Staton S.E."/>
            <person name="Cottret L."/>
            <person name="Lelandais-Briere C."/>
            <person name="Owens G.L."/>
            <person name="Carrere S."/>
            <person name="Mayjonade B."/>
            <person name="Legrand L."/>
            <person name="Gill N."/>
            <person name="Kane N.C."/>
            <person name="Bowers J.E."/>
            <person name="Hubner S."/>
            <person name="Bellec A."/>
            <person name="Berard A."/>
            <person name="Berges H."/>
            <person name="Blanchet N."/>
            <person name="Boniface M.C."/>
            <person name="Brunel D."/>
            <person name="Catrice O."/>
            <person name="Chaidir N."/>
            <person name="Claudel C."/>
            <person name="Donnadieu C."/>
            <person name="Faraut T."/>
            <person name="Fievet G."/>
            <person name="Helmstetter N."/>
            <person name="King M."/>
            <person name="Knapp S.J."/>
            <person name="Lai Z."/>
            <person name="Le Paslier M.C."/>
            <person name="Lippi Y."/>
            <person name="Lorenzon L."/>
            <person name="Mandel J.R."/>
            <person name="Marage G."/>
            <person name="Marchand G."/>
            <person name="Marquand E."/>
            <person name="Bret-Mestries E."/>
            <person name="Morien E."/>
            <person name="Nambeesan S."/>
            <person name="Nguyen T."/>
            <person name="Pegot-Espagnet P."/>
            <person name="Pouilly N."/>
            <person name="Raftis F."/>
            <person name="Sallet E."/>
            <person name="Schiex T."/>
            <person name="Thomas J."/>
            <person name="Vandecasteele C."/>
            <person name="Vares D."/>
            <person name="Vear F."/>
            <person name="Vautrin S."/>
            <person name="Crespi M."/>
            <person name="Mangin B."/>
            <person name="Burke J.M."/>
            <person name="Salse J."/>
            <person name="Munos S."/>
            <person name="Vincourt P."/>
            <person name="Rieseberg L.H."/>
            <person name="Langlade N.B."/>
        </authorList>
    </citation>
    <scope>NUCLEOTIDE SEQUENCE [LARGE SCALE GENOMIC DNA]</scope>
    <source>
        <strain evidence="13">cv. SF193</strain>
    </source>
</reference>
<dbReference type="PANTHER" id="PTHR24282:SF211">
    <property type="entry name" value="CYTOCHROME P450-RELATED"/>
    <property type="match status" value="1"/>
</dbReference>
<dbReference type="GO" id="GO:0016705">
    <property type="term" value="F:oxidoreductase activity, acting on paired donors, with incorporation or reduction of molecular oxygen"/>
    <property type="evidence" value="ECO:0007669"/>
    <property type="project" value="InterPro"/>
</dbReference>
<dbReference type="InterPro" id="IPR036396">
    <property type="entry name" value="Cyt_P450_sf"/>
</dbReference>
<evidence type="ECO:0000256" key="10">
    <source>
        <dbReference type="ARBA" id="ARBA00023136"/>
    </source>
</evidence>
<dbReference type="AlphaFoldDB" id="A0A251UY18"/>
<dbReference type="GO" id="GO:0005506">
    <property type="term" value="F:iron ion binding"/>
    <property type="evidence" value="ECO:0007669"/>
    <property type="project" value="InterPro"/>
</dbReference>
<feature type="transmembrane region" description="Helical" evidence="11">
    <location>
        <begin position="6"/>
        <end position="24"/>
    </location>
</feature>
<keyword evidence="7" id="KW-0560">Oxidoreductase</keyword>
<accession>A0A251UY18</accession>
<protein>
    <submittedName>
        <fullName evidence="12">Putative cytochrome P450</fullName>
    </submittedName>
</protein>
<evidence type="ECO:0000256" key="7">
    <source>
        <dbReference type="ARBA" id="ARBA00023002"/>
    </source>
</evidence>
<evidence type="ECO:0000256" key="9">
    <source>
        <dbReference type="ARBA" id="ARBA00023033"/>
    </source>
</evidence>
<dbReference type="GO" id="GO:0004497">
    <property type="term" value="F:monooxygenase activity"/>
    <property type="evidence" value="ECO:0007669"/>
    <property type="project" value="UniProtKB-KW"/>
</dbReference>
<keyword evidence="13" id="KW-1185">Reference proteome</keyword>
<proteinExistence type="inferred from homology"/>
<evidence type="ECO:0000256" key="6">
    <source>
        <dbReference type="ARBA" id="ARBA00022989"/>
    </source>
</evidence>
<dbReference type="Pfam" id="PF00067">
    <property type="entry name" value="p450"/>
    <property type="match status" value="1"/>
</dbReference>
<dbReference type="PANTHER" id="PTHR24282">
    <property type="entry name" value="CYTOCHROME P450 FAMILY MEMBER"/>
    <property type="match status" value="1"/>
</dbReference>
<evidence type="ECO:0000313" key="12">
    <source>
        <dbReference type="EMBL" id="OTG27933.1"/>
    </source>
</evidence>
<dbReference type="OMA" id="IVENHIH"/>
<evidence type="ECO:0000256" key="4">
    <source>
        <dbReference type="ARBA" id="ARBA00022692"/>
    </source>
</evidence>
<dbReference type="InParanoid" id="A0A251UY18"/>
<keyword evidence="6 11" id="KW-1133">Transmembrane helix</keyword>
<evidence type="ECO:0000256" key="8">
    <source>
        <dbReference type="ARBA" id="ARBA00023004"/>
    </source>
</evidence>
<keyword evidence="4 11" id="KW-0812">Transmembrane</keyword>
<keyword evidence="10 11" id="KW-0472">Membrane</keyword>
<gene>
    <name evidence="12" type="ORF">HannXRQ_Chr04g0105521</name>
</gene>
<evidence type="ECO:0000256" key="2">
    <source>
        <dbReference type="ARBA" id="ARBA00010617"/>
    </source>
</evidence>
<dbReference type="Gene3D" id="1.10.630.10">
    <property type="entry name" value="Cytochrome P450"/>
    <property type="match status" value="1"/>
</dbReference>
<dbReference type="InterPro" id="IPR050665">
    <property type="entry name" value="Cytochrome_P450_Monooxygen"/>
</dbReference>
<name>A0A251UY18_HELAN</name>
<evidence type="ECO:0000256" key="1">
    <source>
        <dbReference type="ARBA" id="ARBA00004370"/>
    </source>
</evidence>
<evidence type="ECO:0000256" key="3">
    <source>
        <dbReference type="ARBA" id="ARBA00022617"/>
    </source>
</evidence>